<evidence type="ECO:0000256" key="7">
    <source>
        <dbReference type="ARBA" id="ARBA00023001"/>
    </source>
</evidence>
<evidence type="ECO:0000313" key="16">
    <source>
        <dbReference type="EMBL" id="MCL7034692.1"/>
    </source>
</evidence>
<evidence type="ECO:0000256" key="4">
    <source>
        <dbReference type="ARBA" id="ARBA00022525"/>
    </source>
</evidence>
<sequence>ADYILGKNPKSMSYLVGYGSNYPRYVHHRGASIPALSVHRSTVGCTGGYEDWYHRNSADPNVIYGALVGGPDKNDQYTNERDDYEQSEPTISGTAPLVGLFAKLQGNHGRPGIHHKLEAEPPSSYQKPVPVPSYQNASPYQKATPAVRAPYVSPQQTSKVPVVFTHSITDTWKVGTKAFYRHKVVIKNTSKKHITYLKMGIDNLSGSLYGLTKTYQKNIFELPAWLKGLKPGSQYSFVYVQGGPQAKVKILNYR</sequence>
<gene>
    <name evidence="16" type="ORF">MKW94_030937</name>
</gene>
<keyword evidence="4" id="KW-0964">Secreted</keyword>
<keyword evidence="9 12" id="KW-0119">Carbohydrate metabolism</keyword>
<keyword evidence="5" id="KW-0732">Signal</keyword>
<dbReference type="SUPFAM" id="SSF48208">
    <property type="entry name" value="Six-hairpin glycosidases"/>
    <property type="match status" value="1"/>
</dbReference>
<evidence type="ECO:0000256" key="6">
    <source>
        <dbReference type="ARBA" id="ARBA00022801"/>
    </source>
</evidence>
<feature type="active site" evidence="12">
    <location>
        <position position="27"/>
    </location>
</feature>
<organism evidence="16 17">
    <name type="scientific">Papaver nudicaule</name>
    <name type="common">Iceland poppy</name>
    <dbReference type="NCBI Taxonomy" id="74823"/>
    <lineage>
        <taxon>Eukaryota</taxon>
        <taxon>Viridiplantae</taxon>
        <taxon>Streptophyta</taxon>
        <taxon>Embryophyta</taxon>
        <taxon>Tracheophyta</taxon>
        <taxon>Spermatophyta</taxon>
        <taxon>Magnoliopsida</taxon>
        <taxon>Ranunculales</taxon>
        <taxon>Papaveraceae</taxon>
        <taxon>Papaveroideae</taxon>
        <taxon>Papaver</taxon>
    </lineage>
</organism>
<dbReference type="PROSITE" id="PS00592">
    <property type="entry name" value="GH9_2"/>
    <property type="match status" value="1"/>
</dbReference>
<dbReference type="Pfam" id="PF09478">
    <property type="entry name" value="CBM49"/>
    <property type="match status" value="1"/>
</dbReference>
<dbReference type="PANTHER" id="PTHR22298">
    <property type="entry name" value="ENDO-1,4-BETA-GLUCANASE"/>
    <property type="match status" value="1"/>
</dbReference>
<name>A0AA41SDX0_PAPNU</name>
<accession>A0AA41SDX0</accession>
<comment type="catalytic activity">
    <reaction evidence="1 13">
        <text>Endohydrolysis of (1-&gt;4)-beta-D-glucosidic linkages in cellulose, lichenin and cereal beta-D-glucans.</text>
        <dbReference type="EC" id="3.2.1.4"/>
    </reaction>
</comment>
<evidence type="ECO:0000313" key="17">
    <source>
        <dbReference type="Proteomes" id="UP001177140"/>
    </source>
</evidence>
<dbReference type="SMART" id="SM01063">
    <property type="entry name" value="CBM49"/>
    <property type="match status" value="1"/>
</dbReference>
<evidence type="ECO:0000256" key="2">
    <source>
        <dbReference type="ARBA" id="ARBA00004613"/>
    </source>
</evidence>
<dbReference type="InterPro" id="IPR019028">
    <property type="entry name" value="CBM_49"/>
</dbReference>
<evidence type="ECO:0000256" key="11">
    <source>
        <dbReference type="ARBA" id="ARBA00023326"/>
    </source>
</evidence>
<evidence type="ECO:0000256" key="14">
    <source>
        <dbReference type="SAM" id="MobiDB-lite"/>
    </source>
</evidence>
<dbReference type="InterPro" id="IPR008928">
    <property type="entry name" value="6-hairpin_glycosidase_sf"/>
</dbReference>
<feature type="region of interest" description="Disordered" evidence="14">
    <location>
        <begin position="111"/>
        <end position="138"/>
    </location>
</feature>
<proteinExistence type="inferred from homology"/>
<comment type="caution">
    <text evidence="16">The sequence shown here is derived from an EMBL/GenBank/DDBJ whole genome shotgun (WGS) entry which is preliminary data.</text>
</comment>
<evidence type="ECO:0000256" key="12">
    <source>
        <dbReference type="PROSITE-ProRule" id="PRU10059"/>
    </source>
</evidence>
<evidence type="ECO:0000256" key="9">
    <source>
        <dbReference type="ARBA" id="ARBA00023277"/>
    </source>
</evidence>
<feature type="domain" description="Carbohydrate binding" evidence="15">
    <location>
        <begin position="162"/>
        <end position="242"/>
    </location>
</feature>
<dbReference type="InterPro" id="IPR018221">
    <property type="entry name" value="Glyco_hydro_9_His_AS"/>
</dbReference>
<dbReference type="GO" id="GO:0008810">
    <property type="term" value="F:cellulase activity"/>
    <property type="evidence" value="ECO:0007669"/>
    <property type="project" value="UniProtKB-EC"/>
</dbReference>
<keyword evidence="10 12" id="KW-0326">Glycosidase</keyword>
<keyword evidence="7 13" id="KW-0136">Cellulose degradation</keyword>
<keyword evidence="8" id="KW-0325">Glycoprotein</keyword>
<keyword evidence="11 12" id="KW-0624">Polysaccharide degradation</keyword>
<dbReference type="GO" id="GO:0030246">
    <property type="term" value="F:carbohydrate binding"/>
    <property type="evidence" value="ECO:0007669"/>
    <property type="project" value="InterPro"/>
</dbReference>
<comment type="subcellular location">
    <subcellularLocation>
        <location evidence="2">Secreted</location>
    </subcellularLocation>
</comment>
<dbReference type="Gene3D" id="1.50.10.10">
    <property type="match status" value="1"/>
</dbReference>
<evidence type="ECO:0000256" key="3">
    <source>
        <dbReference type="ARBA" id="ARBA00007072"/>
    </source>
</evidence>
<dbReference type="EMBL" id="JAJJMA010148643">
    <property type="protein sequence ID" value="MCL7034692.1"/>
    <property type="molecule type" value="Genomic_DNA"/>
</dbReference>
<evidence type="ECO:0000256" key="13">
    <source>
        <dbReference type="RuleBase" id="RU361166"/>
    </source>
</evidence>
<evidence type="ECO:0000256" key="8">
    <source>
        <dbReference type="ARBA" id="ARBA00023180"/>
    </source>
</evidence>
<dbReference type="InterPro" id="IPR012341">
    <property type="entry name" value="6hp_glycosidase-like_sf"/>
</dbReference>
<keyword evidence="6 12" id="KW-0378">Hydrolase</keyword>
<evidence type="ECO:0000256" key="10">
    <source>
        <dbReference type="ARBA" id="ARBA00023295"/>
    </source>
</evidence>
<evidence type="ECO:0000259" key="15">
    <source>
        <dbReference type="SMART" id="SM01063"/>
    </source>
</evidence>
<keyword evidence="17" id="KW-1185">Reference proteome</keyword>
<dbReference type="Proteomes" id="UP001177140">
    <property type="component" value="Unassembled WGS sequence"/>
</dbReference>
<comment type="similarity">
    <text evidence="3 12 13">Belongs to the glycosyl hydrolase 9 (cellulase E) family.</text>
</comment>
<protein>
    <recommendedName>
        <fullName evidence="13">Endoglucanase</fullName>
        <ecNumber evidence="13">3.2.1.4</ecNumber>
    </recommendedName>
</protein>
<dbReference type="GO" id="GO:0005576">
    <property type="term" value="C:extracellular region"/>
    <property type="evidence" value="ECO:0007669"/>
    <property type="project" value="UniProtKB-SubCell"/>
</dbReference>
<evidence type="ECO:0000256" key="5">
    <source>
        <dbReference type="ARBA" id="ARBA00022729"/>
    </source>
</evidence>
<dbReference type="Pfam" id="PF00759">
    <property type="entry name" value="Glyco_hydro_9"/>
    <property type="match status" value="1"/>
</dbReference>
<dbReference type="EC" id="3.2.1.4" evidence="13"/>
<reference evidence="16" key="1">
    <citation type="submission" date="2022-03" db="EMBL/GenBank/DDBJ databases">
        <title>A functionally conserved STORR gene fusion in Papaver species that diverged 16.8 million years ago.</title>
        <authorList>
            <person name="Catania T."/>
        </authorList>
    </citation>
    <scope>NUCLEOTIDE SEQUENCE</scope>
    <source>
        <strain evidence="16">S-191538</strain>
    </source>
</reference>
<dbReference type="GO" id="GO:0030245">
    <property type="term" value="P:cellulose catabolic process"/>
    <property type="evidence" value="ECO:0007669"/>
    <property type="project" value="UniProtKB-KW"/>
</dbReference>
<dbReference type="InterPro" id="IPR001701">
    <property type="entry name" value="Glyco_hydro_9"/>
</dbReference>
<evidence type="ECO:0000256" key="1">
    <source>
        <dbReference type="ARBA" id="ARBA00000966"/>
    </source>
</evidence>
<dbReference type="AlphaFoldDB" id="A0AA41SDX0"/>
<feature type="non-terminal residue" evidence="16">
    <location>
        <position position="1"/>
    </location>
</feature>